<dbReference type="RefSeq" id="WP_041878066.1">
    <property type="nucleotide sequence ID" value="NZ_CP157278.1"/>
</dbReference>
<evidence type="ECO:0000259" key="1">
    <source>
        <dbReference type="PROSITE" id="PS50075"/>
    </source>
</evidence>
<dbReference type="Pfam" id="PF00550">
    <property type="entry name" value="PP-binding"/>
    <property type="match status" value="1"/>
</dbReference>
<sequence>MEEQKFVNNFALQFDETDSELIQMDTKFKDLDEWSSLTALSIMAMVDEEYGVNITAEDLKNSTTLTDLLNIINSKV</sequence>
<feature type="domain" description="Carrier" evidence="1">
    <location>
        <begin position="1"/>
        <end position="76"/>
    </location>
</feature>
<reference evidence="2 3" key="1">
    <citation type="submission" date="2015-01" db="EMBL/GenBank/DDBJ databases">
        <title>Draft genome sequence of Pedobacter sp. NL19 isolated from sludge of an effluent treatment pond in an abandoned uranium mine.</title>
        <authorList>
            <person name="Santos T."/>
            <person name="Caetano T."/>
            <person name="Covas C."/>
            <person name="Cruz A."/>
            <person name="Mendo S."/>
        </authorList>
    </citation>
    <scope>NUCLEOTIDE SEQUENCE [LARGE SCALE GENOMIC DNA]</scope>
    <source>
        <strain evidence="2 3">NL19</strain>
    </source>
</reference>
<dbReference type="STRING" id="1503925.TH53_02495"/>
<evidence type="ECO:0000313" key="2">
    <source>
        <dbReference type="EMBL" id="KIO78634.1"/>
    </source>
</evidence>
<dbReference type="EMBL" id="JXRA01000008">
    <property type="protein sequence ID" value="KIO78634.1"/>
    <property type="molecule type" value="Genomic_DNA"/>
</dbReference>
<dbReference type="Proteomes" id="UP000032049">
    <property type="component" value="Unassembled WGS sequence"/>
</dbReference>
<dbReference type="InterPro" id="IPR009081">
    <property type="entry name" value="PP-bd_ACP"/>
</dbReference>
<dbReference type="AlphaFoldDB" id="A0A0D0G1F6"/>
<gene>
    <name evidence="2" type="ORF">TH53_02495</name>
</gene>
<keyword evidence="3" id="KW-1185">Reference proteome</keyword>
<dbReference type="OrthoDB" id="675004at2"/>
<organism evidence="2 3">
    <name type="scientific">Pedobacter lusitanus</name>
    <dbReference type="NCBI Taxonomy" id="1503925"/>
    <lineage>
        <taxon>Bacteria</taxon>
        <taxon>Pseudomonadati</taxon>
        <taxon>Bacteroidota</taxon>
        <taxon>Sphingobacteriia</taxon>
        <taxon>Sphingobacteriales</taxon>
        <taxon>Sphingobacteriaceae</taxon>
        <taxon>Pedobacter</taxon>
    </lineage>
</organism>
<dbReference type="Gene3D" id="1.10.1200.10">
    <property type="entry name" value="ACP-like"/>
    <property type="match status" value="1"/>
</dbReference>
<dbReference type="InterPro" id="IPR036736">
    <property type="entry name" value="ACP-like_sf"/>
</dbReference>
<evidence type="ECO:0000313" key="3">
    <source>
        <dbReference type="Proteomes" id="UP000032049"/>
    </source>
</evidence>
<protein>
    <submittedName>
        <fullName evidence="2">Acyl carrier protein</fullName>
    </submittedName>
</protein>
<name>A0A0D0G1F6_9SPHI</name>
<proteinExistence type="predicted"/>
<dbReference type="PROSITE" id="PS50075">
    <property type="entry name" value="CARRIER"/>
    <property type="match status" value="1"/>
</dbReference>
<accession>A0A0D0G1F6</accession>
<comment type="caution">
    <text evidence="2">The sequence shown here is derived from an EMBL/GenBank/DDBJ whole genome shotgun (WGS) entry which is preliminary data.</text>
</comment>
<dbReference type="SUPFAM" id="SSF47336">
    <property type="entry name" value="ACP-like"/>
    <property type="match status" value="1"/>
</dbReference>